<protein>
    <recommendedName>
        <fullName evidence="3">Leucine-rich repeat-containing N-terminal plant-type domain-containing protein</fullName>
    </recommendedName>
</protein>
<organism evidence="2">
    <name type="scientific">Aphanomyces invadans</name>
    <dbReference type="NCBI Taxonomy" id="157072"/>
    <lineage>
        <taxon>Eukaryota</taxon>
        <taxon>Sar</taxon>
        <taxon>Stramenopiles</taxon>
        <taxon>Oomycota</taxon>
        <taxon>Saprolegniomycetes</taxon>
        <taxon>Saprolegniales</taxon>
        <taxon>Verrucalvaceae</taxon>
        <taxon>Aphanomyces</taxon>
    </lineage>
</organism>
<proteinExistence type="predicted"/>
<accession>A0A024URC7</accession>
<dbReference type="InterPro" id="IPR032675">
    <property type="entry name" value="LRR_dom_sf"/>
</dbReference>
<keyword evidence="1" id="KW-0732">Signal</keyword>
<dbReference type="SUPFAM" id="SSF52058">
    <property type="entry name" value="L domain-like"/>
    <property type="match status" value="1"/>
</dbReference>
<feature type="signal peptide" evidence="1">
    <location>
        <begin position="1"/>
        <end position="24"/>
    </location>
</feature>
<gene>
    <name evidence="2" type="ORF">H310_01262</name>
</gene>
<dbReference type="AlphaFoldDB" id="A0A024URC7"/>
<dbReference type="GeneID" id="20078312"/>
<name>A0A024URC7_9STRA</name>
<dbReference type="EMBL" id="KI913953">
    <property type="protein sequence ID" value="ETW08740.1"/>
    <property type="molecule type" value="Genomic_DNA"/>
</dbReference>
<sequence length="291" mass="31296">MMVSASAVAAIASFLGTYSWTADGCSLPKSVLTVKCGHVVAVDNKTKICPYDPASCSVFVRGDCFDSTGTNQLAGYALKCSYGSSKCKDASDATYLEVFDAVDAANPNPFDVAKNAKSLNELGAVCYDSRGRDTGSVVLSRSERFCIVDTTCQPQPFTMDTRGTAQVLLDLKRSGEHSVDPAINLNLEALGPDLSVDAFNQTLPNVLALDLRYNQLRSISDTLFPAEMTFLDVSYNSITSIGNLERNAPSLEMILVANNNVATLDGIAFPPKTVSMYELSQRSYGWLEADL</sequence>
<feature type="chain" id="PRO_5001535381" description="Leucine-rich repeat-containing N-terminal plant-type domain-containing protein" evidence="1">
    <location>
        <begin position="25"/>
        <end position="291"/>
    </location>
</feature>
<reference evidence="2" key="1">
    <citation type="submission" date="2013-12" db="EMBL/GenBank/DDBJ databases">
        <title>The Genome Sequence of Aphanomyces invadans NJM9701.</title>
        <authorList>
            <consortium name="The Broad Institute Genomics Platform"/>
            <person name="Russ C."/>
            <person name="Tyler B."/>
            <person name="van West P."/>
            <person name="Dieguez-Uribeondo J."/>
            <person name="Young S.K."/>
            <person name="Zeng Q."/>
            <person name="Gargeya S."/>
            <person name="Fitzgerald M."/>
            <person name="Abouelleil A."/>
            <person name="Alvarado L."/>
            <person name="Chapman S.B."/>
            <person name="Gainer-Dewar J."/>
            <person name="Goldberg J."/>
            <person name="Griggs A."/>
            <person name="Gujja S."/>
            <person name="Hansen M."/>
            <person name="Howarth C."/>
            <person name="Imamovic A."/>
            <person name="Ireland A."/>
            <person name="Larimer J."/>
            <person name="McCowan C."/>
            <person name="Murphy C."/>
            <person name="Pearson M."/>
            <person name="Poon T.W."/>
            <person name="Priest M."/>
            <person name="Roberts A."/>
            <person name="Saif S."/>
            <person name="Shea T."/>
            <person name="Sykes S."/>
            <person name="Wortman J."/>
            <person name="Nusbaum C."/>
            <person name="Birren B."/>
        </authorList>
    </citation>
    <scope>NUCLEOTIDE SEQUENCE [LARGE SCALE GENOMIC DNA]</scope>
    <source>
        <strain evidence="2">NJM9701</strain>
    </source>
</reference>
<evidence type="ECO:0008006" key="3">
    <source>
        <dbReference type="Google" id="ProtNLM"/>
    </source>
</evidence>
<dbReference type="VEuPathDB" id="FungiDB:H310_01262"/>
<dbReference type="InterPro" id="IPR001611">
    <property type="entry name" value="Leu-rich_rpt"/>
</dbReference>
<dbReference type="Gene3D" id="3.80.10.10">
    <property type="entry name" value="Ribonuclease Inhibitor"/>
    <property type="match status" value="1"/>
</dbReference>
<dbReference type="RefSeq" id="XP_008862545.1">
    <property type="nucleotide sequence ID" value="XM_008864323.1"/>
</dbReference>
<dbReference type="PROSITE" id="PS51450">
    <property type="entry name" value="LRR"/>
    <property type="match status" value="1"/>
</dbReference>
<evidence type="ECO:0000313" key="2">
    <source>
        <dbReference type="EMBL" id="ETW08740.1"/>
    </source>
</evidence>
<evidence type="ECO:0000256" key="1">
    <source>
        <dbReference type="SAM" id="SignalP"/>
    </source>
</evidence>
<dbReference type="OrthoDB" id="676979at2759"/>